<organism evidence="2 3">
    <name type="scientific">Streptomyces capillispiralis</name>
    <dbReference type="NCBI Taxonomy" id="68182"/>
    <lineage>
        <taxon>Bacteria</taxon>
        <taxon>Bacillati</taxon>
        <taxon>Actinomycetota</taxon>
        <taxon>Actinomycetes</taxon>
        <taxon>Kitasatosporales</taxon>
        <taxon>Streptomycetaceae</taxon>
        <taxon>Streptomyces</taxon>
    </lineage>
</organism>
<feature type="region of interest" description="Disordered" evidence="1">
    <location>
        <begin position="1"/>
        <end position="72"/>
    </location>
</feature>
<name>A0A561TF61_9ACTN</name>
<dbReference type="EMBL" id="VIWV01000001">
    <property type="protein sequence ID" value="TWF85757.1"/>
    <property type="molecule type" value="Genomic_DNA"/>
</dbReference>
<evidence type="ECO:0000313" key="3">
    <source>
        <dbReference type="Proteomes" id="UP000316603"/>
    </source>
</evidence>
<dbReference type="Proteomes" id="UP000316603">
    <property type="component" value="Unassembled WGS sequence"/>
</dbReference>
<keyword evidence="3" id="KW-1185">Reference proteome</keyword>
<comment type="caution">
    <text evidence="2">The sequence shown here is derived from an EMBL/GenBank/DDBJ whole genome shotgun (WGS) entry which is preliminary data.</text>
</comment>
<feature type="compositionally biased region" description="Basic and acidic residues" evidence="1">
    <location>
        <begin position="52"/>
        <end position="72"/>
    </location>
</feature>
<evidence type="ECO:0000256" key="1">
    <source>
        <dbReference type="SAM" id="MobiDB-lite"/>
    </source>
</evidence>
<dbReference type="RefSeq" id="WP_145867714.1">
    <property type="nucleotide sequence ID" value="NZ_BNCE01000001.1"/>
</dbReference>
<reference evidence="2 3" key="1">
    <citation type="submission" date="2019-06" db="EMBL/GenBank/DDBJ databases">
        <title>Sequencing the genomes of 1000 actinobacteria strains.</title>
        <authorList>
            <person name="Klenk H.-P."/>
        </authorList>
    </citation>
    <scope>NUCLEOTIDE SEQUENCE [LARGE SCALE GENOMIC DNA]</scope>
    <source>
        <strain evidence="2 3">DSM 41695</strain>
    </source>
</reference>
<proteinExistence type="predicted"/>
<sequence>MPATPSARRTAAQQPQPLSGVPMRDLLASCAAAAAVSTPPRAPEPRPAGPAQDHHEAVRDHGTAEDHHREAA</sequence>
<accession>A0A561TF61</accession>
<gene>
    <name evidence="2" type="ORF">FHX78_112710</name>
</gene>
<evidence type="ECO:0000313" key="2">
    <source>
        <dbReference type="EMBL" id="TWF85757.1"/>
    </source>
</evidence>
<dbReference type="AlphaFoldDB" id="A0A561TF61"/>
<protein>
    <submittedName>
        <fullName evidence="2">Uncharacterized protein</fullName>
    </submittedName>
</protein>
<dbReference type="OrthoDB" id="4290834at2"/>